<comment type="caution">
    <text evidence="2">The sequence shown here is derived from an EMBL/GenBank/DDBJ whole genome shotgun (WGS) entry which is preliminary data.</text>
</comment>
<dbReference type="InterPro" id="IPR053182">
    <property type="entry name" value="YobU-like_regulator"/>
</dbReference>
<dbReference type="Proteomes" id="UP000183940">
    <property type="component" value="Unassembled WGS sequence"/>
</dbReference>
<accession>A0A1L9QQN4</accession>
<dbReference type="Gene3D" id="3.20.80.10">
    <property type="entry name" value="Regulatory factor, effector binding domain"/>
    <property type="match status" value="1"/>
</dbReference>
<name>A0A1L9QQN4_9CYAN</name>
<proteinExistence type="predicted"/>
<dbReference type="PANTHER" id="PTHR36444">
    <property type="entry name" value="TRANSCRIPTIONAL REGULATOR PROTEIN YOBU-RELATED"/>
    <property type="match status" value="1"/>
</dbReference>
<keyword evidence="3" id="KW-1185">Reference proteome</keyword>
<dbReference type="EMBL" id="MLAW01000023">
    <property type="protein sequence ID" value="OJJ24990.1"/>
    <property type="molecule type" value="Genomic_DNA"/>
</dbReference>
<reference evidence="2" key="1">
    <citation type="submission" date="2016-10" db="EMBL/GenBank/DDBJ databases">
        <title>CRISPR-Cas defence system in Roseofilum reptotaenium: evidence of a bacteriophage-cyanobacterium arms race in the coral black band disease.</title>
        <authorList>
            <person name="Buerger P."/>
            <person name="Wood-Charlson E.M."/>
            <person name="Weynberg K.D."/>
            <person name="Willis B."/>
            <person name="Van Oppen M.J."/>
        </authorList>
    </citation>
    <scope>NUCLEOTIDE SEQUENCE [LARGE SCALE GENOMIC DNA]</scope>
    <source>
        <strain evidence="2">AO1-A</strain>
    </source>
</reference>
<dbReference type="SMART" id="SM00871">
    <property type="entry name" value="AraC_E_bind"/>
    <property type="match status" value="1"/>
</dbReference>
<dbReference type="Pfam" id="PF14526">
    <property type="entry name" value="Cass2"/>
    <property type="match status" value="1"/>
</dbReference>
<evidence type="ECO:0000313" key="3">
    <source>
        <dbReference type="Proteomes" id="UP000183940"/>
    </source>
</evidence>
<dbReference type="AlphaFoldDB" id="A0A1L9QQN4"/>
<evidence type="ECO:0000313" key="2">
    <source>
        <dbReference type="EMBL" id="OJJ24990.1"/>
    </source>
</evidence>
<evidence type="ECO:0000259" key="1">
    <source>
        <dbReference type="SMART" id="SM00871"/>
    </source>
</evidence>
<gene>
    <name evidence="2" type="ORF">BI308_14020</name>
</gene>
<feature type="domain" description="AraC effector-binding" evidence="1">
    <location>
        <begin position="14"/>
        <end position="161"/>
    </location>
</feature>
<dbReference type="InterPro" id="IPR010499">
    <property type="entry name" value="AraC_E-bd"/>
</dbReference>
<dbReference type="InterPro" id="IPR029441">
    <property type="entry name" value="Cass2"/>
</dbReference>
<sequence>MPDAVQVANKPAAPTHQLRQEGTIQLVGIVKETRIQNSQYAQDLEQLWLQYAESETLFSLENTVDNKTYVAYLNYSENRDRFTIIIGHRVANFDTVPAGLSQITIPATTYAQFNIMGNLDEAIPKTWEAIETSNLKRAYSTDLEVYDYQQENVAEIWASVN</sequence>
<dbReference type="SUPFAM" id="SSF55136">
    <property type="entry name" value="Probable bacterial effector-binding domain"/>
    <property type="match status" value="1"/>
</dbReference>
<dbReference type="InterPro" id="IPR011256">
    <property type="entry name" value="Reg_factor_effector_dom_sf"/>
</dbReference>
<organism evidence="2 3">
    <name type="scientific">Roseofilum reptotaenium AO1-A</name>
    <dbReference type="NCBI Taxonomy" id="1925591"/>
    <lineage>
        <taxon>Bacteria</taxon>
        <taxon>Bacillati</taxon>
        <taxon>Cyanobacteriota</taxon>
        <taxon>Cyanophyceae</taxon>
        <taxon>Desertifilales</taxon>
        <taxon>Desertifilaceae</taxon>
        <taxon>Roseofilum</taxon>
    </lineage>
</organism>
<dbReference type="STRING" id="1925591.BI308_14020"/>
<protein>
    <recommendedName>
        <fullName evidence="1">AraC effector-binding domain-containing protein</fullName>
    </recommendedName>
</protein>
<dbReference type="PANTHER" id="PTHR36444:SF2">
    <property type="entry name" value="TRANSCRIPTIONAL REGULATOR PROTEIN YOBU-RELATED"/>
    <property type="match status" value="1"/>
</dbReference>